<proteinExistence type="predicted"/>
<gene>
    <name evidence="1" type="ORF">QWE_11187</name>
</gene>
<organism evidence="1 2">
    <name type="scientific">Agrobacterium albertimagni AOL15</name>
    <dbReference type="NCBI Taxonomy" id="1156935"/>
    <lineage>
        <taxon>Bacteria</taxon>
        <taxon>Pseudomonadati</taxon>
        <taxon>Pseudomonadota</taxon>
        <taxon>Alphaproteobacteria</taxon>
        <taxon>Hyphomicrobiales</taxon>
        <taxon>Rhizobiaceae</taxon>
        <taxon>Rhizobium/Agrobacterium group</taxon>
        <taxon>Agrobacterium</taxon>
    </lineage>
</organism>
<comment type="caution">
    <text evidence="1">The sequence shown here is derived from an EMBL/GenBank/DDBJ whole genome shotgun (WGS) entry which is preliminary data.</text>
</comment>
<evidence type="ECO:0008006" key="3">
    <source>
        <dbReference type="Google" id="ProtNLM"/>
    </source>
</evidence>
<protein>
    <recommendedName>
        <fullName evidence="3">tRNA dihydrouridine(20/20a) synthase DusA</fullName>
    </recommendedName>
</protein>
<reference evidence="1 2" key="1">
    <citation type="journal article" date="2012" name="J. Bacteriol.">
        <title>Draft Genome Sequence of Agrobacterium albertimagni Strain AOL15.</title>
        <authorList>
            <person name="Trimble W.L."/>
            <person name="Phung le T."/>
            <person name="Meyer F."/>
            <person name="Gilbert J.A."/>
            <person name="Silver S."/>
        </authorList>
    </citation>
    <scope>NUCLEOTIDE SEQUENCE [LARGE SCALE GENOMIC DNA]</scope>
    <source>
        <strain evidence="1 2">AOL15</strain>
    </source>
</reference>
<name>K2Q7V4_9HYPH</name>
<dbReference type="Proteomes" id="UP000007123">
    <property type="component" value="Unassembled WGS sequence"/>
</dbReference>
<dbReference type="PATRIC" id="fig|1156935.5.peg.2267"/>
<accession>K2Q7V4</accession>
<keyword evidence="2" id="KW-1185">Reference proteome</keyword>
<dbReference type="AlphaFoldDB" id="K2Q7V4"/>
<sequence length="42" mass="5000">MTTRPDFLTRAIPGLAPYGRPVFAVAPMIDWTDRRYFFFYNK</sequence>
<evidence type="ECO:0000313" key="2">
    <source>
        <dbReference type="Proteomes" id="UP000007123"/>
    </source>
</evidence>
<evidence type="ECO:0000313" key="1">
    <source>
        <dbReference type="EMBL" id="EKF59784.1"/>
    </source>
</evidence>
<dbReference type="EMBL" id="ALJF01000008">
    <property type="protein sequence ID" value="EKF59784.1"/>
    <property type="molecule type" value="Genomic_DNA"/>
</dbReference>